<evidence type="ECO:0000256" key="5">
    <source>
        <dbReference type="SAM" id="Phobius"/>
    </source>
</evidence>
<dbReference type="InterPro" id="IPR050186">
    <property type="entry name" value="TPT_transporter"/>
</dbReference>
<keyword evidence="2 5" id="KW-0812">Transmembrane</keyword>
<keyword evidence="4 5" id="KW-0472">Membrane</keyword>
<feature type="transmembrane region" description="Helical" evidence="5">
    <location>
        <begin position="207"/>
        <end position="230"/>
    </location>
</feature>
<comment type="subcellular location">
    <subcellularLocation>
        <location evidence="1">Membrane</location>
        <topology evidence="1">Multi-pass membrane protein</topology>
    </subcellularLocation>
</comment>
<reference evidence="6 7" key="1">
    <citation type="journal article" date="2013" name="PLoS ONE">
        <title>Predicting the Proteins of Angomonas deanei, Strigomonas culicis and Their Respective Endosymbionts Reveals New Aspects of the Trypanosomatidae Family.</title>
        <authorList>
            <person name="Motta M.C."/>
            <person name="Martins A.C."/>
            <person name="de Souza S.S."/>
            <person name="Catta-Preta C.M."/>
            <person name="Silva R."/>
            <person name="Klein C.C."/>
            <person name="de Almeida L.G."/>
            <person name="de Lima Cunha O."/>
            <person name="Ciapina L.P."/>
            <person name="Brocchi M."/>
            <person name="Colabardini A.C."/>
            <person name="de Araujo Lima B."/>
            <person name="Machado C.R."/>
            <person name="de Almeida Soares C.M."/>
            <person name="Probst C.M."/>
            <person name="de Menezes C.B."/>
            <person name="Thompson C.E."/>
            <person name="Bartholomeu D.C."/>
            <person name="Gradia D.F."/>
            <person name="Pavoni D.P."/>
            <person name="Grisard E.C."/>
            <person name="Fantinatti-Garboggini F."/>
            <person name="Marchini F.K."/>
            <person name="Rodrigues-Luiz G.F."/>
            <person name="Wagner G."/>
            <person name="Goldman G.H."/>
            <person name="Fietto J.L."/>
            <person name="Elias M.C."/>
            <person name="Goldman M.H."/>
            <person name="Sagot M.F."/>
            <person name="Pereira M."/>
            <person name="Stoco P.H."/>
            <person name="de Mendonca-Neto R.P."/>
            <person name="Teixeira S.M."/>
            <person name="Maciel T.E."/>
            <person name="de Oliveira Mendes T.A."/>
            <person name="Urmenyi T.P."/>
            <person name="de Souza W."/>
            <person name="Schenkman S."/>
            <person name="de Vasconcelos A.T."/>
        </authorList>
    </citation>
    <scope>NUCLEOTIDE SEQUENCE [LARGE SCALE GENOMIC DNA]</scope>
</reference>
<dbReference type="EMBL" id="ATMH01006586">
    <property type="protein sequence ID" value="EPY25657.1"/>
    <property type="molecule type" value="Genomic_DNA"/>
</dbReference>
<feature type="transmembrane region" description="Helical" evidence="5">
    <location>
        <begin position="175"/>
        <end position="195"/>
    </location>
</feature>
<feature type="transmembrane region" description="Helical" evidence="5">
    <location>
        <begin position="6"/>
        <end position="27"/>
    </location>
</feature>
<organism evidence="6 7">
    <name type="scientific">Strigomonas culicis</name>
    <dbReference type="NCBI Taxonomy" id="28005"/>
    <lineage>
        <taxon>Eukaryota</taxon>
        <taxon>Discoba</taxon>
        <taxon>Euglenozoa</taxon>
        <taxon>Kinetoplastea</taxon>
        <taxon>Metakinetoplastina</taxon>
        <taxon>Trypanosomatida</taxon>
        <taxon>Trypanosomatidae</taxon>
        <taxon>Strigomonadinae</taxon>
        <taxon>Strigomonas</taxon>
    </lineage>
</organism>
<evidence type="ECO:0000256" key="4">
    <source>
        <dbReference type="ARBA" id="ARBA00023136"/>
    </source>
</evidence>
<feature type="transmembrane region" description="Helical" evidence="5">
    <location>
        <begin position="62"/>
        <end position="84"/>
    </location>
</feature>
<keyword evidence="3 5" id="KW-1133">Transmembrane helix</keyword>
<feature type="transmembrane region" description="Helical" evidence="5">
    <location>
        <begin position="141"/>
        <end position="163"/>
    </location>
</feature>
<name>S9U4H2_9TRYP</name>
<dbReference type="OrthoDB" id="5547497at2759"/>
<feature type="transmembrane region" description="Helical" evidence="5">
    <location>
        <begin position="237"/>
        <end position="257"/>
    </location>
</feature>
<proteinExistence type="predicted"/>
<dbReference type="PANTHER" id="PTHR11132">
    <property type="entry name" value="SOLUTE CARRIER FAMILY 35"/>
    <property type="match status" value="1"/>
</dbReference>
<accession>S9U4H2</accession>
<keyword evidence="7" id="KW-1185">Reference proteome</keyword>
<evidence type="ECO:0000256" key="2">
    <source>
        <dbReference type="ARBA" id="ARBA00022692"/>
    </source>
</evidence>
<evidence type="ECO:0000256" key="3">
    <source>
        <dbReference type="ARBA" id="ARBA00022989"/>
    </source>
</evidence>
<evidence type="ECO:0000256" key="1">
    <source>
        <dbReference type="ARBA" id="ARBA00004141"/>
    </source>
</evidence>
<dbReference type="Proteomes" id="UP000015354">
    <property type="component" value="Unassembled WGS sequence"/>
</dbReference>
<sequence length="304" mass="33445">MLLPLILNIFAGVSIVCVNKFLVFGAAQFPFVTCLTLIHFVVITCGCLVFCSVGFFKHKQLSIIKVLPMCLVFGGAIVSSNLCLLKNTLMVYQCAKIFTTPTVLLLQMGKGYRTSTLTKLSLVPVCFGAFLSVFGEVNLTLGGGVVMILSIAFNSTYNLWLSTKQKEWAATPMQVLTYQAPISAILLFFMIPFFDDVPKLLDYKPDLFMFGSLAVSCTLAFFCNFSLFFMASVTSPLTVNVMVYIKTILVLIIDLAIRPSINLQLMIGAVITFSGLAMYSYAQYKDAVEAKRPIGPVHSDEDII</sequence>
<feature type="transmembrane region" description="Helical" evidence="5">
    <location>
        <begin position="263"/>
        <end position="282"/>
    </location>
</feature>
<comment type="caution">
    <text evidence="6">The sequence shown here is derived from an EMBL/GenBank/DDBJ whole genome shotgun (WGS) entry which is preliminary data.</text>
</comment>
<dbReference type="AlphaFoldDB" id="S9U4H2"/>
<evidence type="ECO:0000313" key="6">
    <source>
        <dbReference type="EMBL" id="EPY25657.1"/>
    </source>
</evidence>
<evidence type="ECO:0000313" key="7">
    <source>
        <dbReference type="Proteomes" id="UP000015354"/>
    </source>
</evidence>
<feature type="transmembrane region" description="Helical" evidence="5">
    <location>
        <begin position="34"/>
        <end position="56"/>
    </location>
</feature>
<gene>
    <name evidence="6" type="ORF">STCU_06586</name>
</gene>
<dbReference type="GO" id="GO:0016020">
    <property type="term" value="C:membrane"/>
    <property type="evidence" value="ECO:0007669"/>
    <property type="project" value="UniProtKB-SubCell"/>
</dbReference>
<protein>
    <submittedName>
        <fullName evidence="6">Solute carrier family 35, member E3</fullName>
    </submittedName>
</protein>